<evidence type="ECO:0000259" key="3">
    <source>
        <dbReference type="Pfam" id="PF01370"/>
    </source>
</evidence>
<dbReference type="EMBL" id="BGZJ01000001">
    <property type="protein sequence ID" value="GBO92667.1"/>
    <property type="molecule type" value="Genomic_DNA"/>
</dbReference>
<comment type="pathway">
    <text evidence="1">Bacterial outer membrane biogenesis; LPS O-antigen biosynthesis.</text>
</comment>
<feature type="domain" description="NAD-dependent epimerase/dehydratase" evidence="3">
    <location>
        <begin position="4"/>
        <end position="235"/>
    </location>
</feature>
<gene>
    <name evidence="4" type="ORF">MESMUL_00210</name>
</gene>
<dbReference type="PANTHER" id="PTHR43000">
    <property type="entry name" value="DTDP-D-GLUCOSE 4,6-DEHYDRATASE-RELATED"/>
    <property type="match status" value="1"/>
</dbReference>
<accession>A0A401LM75</accession>
<evidence type="ECO:0000313" key="5">
    <source>
        <dbReference type="Proteomes" id="UP000266091"/>
    </source>
</evidence>
<dbReference type="Proteomes" id="UP000266091">
    <property type="component" value="Unassembled WGS sequence"/>
</dbReference>
<evidence type="ECO:0000256" key="1">
    <source>
        <dbReference type="ARBA" id="ARBA00005125"/>
    </source>
</evidence>
<reference evidence="4 5" key="1">
    <citation type="journal article" date="2018" name="Int. J. Syst. Evol. Microbiol.">
        <title>Mesosutterella multiformis gen. nov., sp. nov., a member of the family Sutterellaceae and Sutterella megalosphaeroides sp. nov., isolated from human faeces.</title>
        <authorList>
            <person name="Sakamoto M."/>
            <person name="Ikeyama N."/>
            <person name="Kunihiro T."/>
            <person name="Iino T."/>
            <person name="Yuki M."/>
            <person name="Ohkuma M."/>
        </authorList>
    </citation>
    <scope>NUCLEOTIDE SEQUENCE [LARGE SCALE GENOMIC DNA]</scope>
    <source>
        <strain evidence="4 5">4NBBH2</strain>
    </source>
</reference>
<comment type="caution">
    <text evidence="4">The sequence shown here is derived from an EMBL/GenBank/DDBJ whole genome shotgun (WGS) entry which is preliminary data.</text>
</comment>
<dbReference type="AlphaFoldDB" id="A0A388S8T4"/>
<accession>A0A388S8T4</accession>
<protein>
    <submittedName>
        <fullName evidence="4">Epimerase</fullName>
    </submittedName>
</protein>
<organism evidence="4 5">
    <name type="scientific">Mesosutterella multiformis</name>
    <dbReference type="NCBI Taxonomy" id="2259133"/>
    <lineage>
        <taxon>Bacteria</taxon>
        <taxon>Pseudomonadati</taxon>
        <taxon>Pseudomonadota</taxon>
        <taxon>Betaproteobacteria</taxon>
        <taxon>Burkholderiales</taxon>
        <taxon>Sutterellaceae</taxon>
        <taxon>Mesosutterella</taxon>
    </lineage>
</organism>
<proteinExistence type="inferred from homology"/>
<dbReference type="Pfam" id="PF01370">
    <property type="entry name" value="Epimerase"/>
    <property type="match status" value="1"/>
</dbReference>
<name>A0A388S8T4_9BURK</name>
<sequence>MRCLILGGTGFLGVNLTNLLINLGNEVTVFSSGANKDFLDYGLKAKFVCGDFKDRNLIDSLSRNGFDYIFHLISTTKPSNLDPYSEFTDNVLPTINLLESVKKSSELKKIIFISSGGTVYGIPEKLPITEEHDCNPISLYGIQKLTIENLFFYYHHQYGLNYQSIRLSNPYGPGQPAYSNQGVIANFLRKAILDEPIEIWGTGNVIRDFIYISDVLEACKACMNYSGDQTVFNIGSSQGASLIQIIGYIENILNKKVEIVFKEGRKQDVPANVLDISLARRELKWRPEIELPQGIRLMFNSWSASKHKFMI</sequence>
<dbReference type="SUPFAM" id="SSF51735">
    <property type="entry name" value="NAD(P)-binding Rossmann-fold domains"/>
    <property type="match status" value="1"/>
</dbReference>
<comment type="similarity">
    <text evidence="2">Belongs to the NAD(P)-dependent epimerase/dehydratase family.</text>
</comment>
<keyword evidence="5" id="KW-1185">Reference proteome</keyword>
<dbReference type="InterPro" id="IPR001509">
    <property type="entry name" value="Epimerase_deHydtase"/>
</dbReference>
<evidence type="ECO:0000313" key="4">
    <source>
        <dbReference type="EMBL" id="GBO92667.1"/>
    </source>
</evidence>
<dbReference type="RefSeq" id="WP_116269214.1">
    <property type="nucleotide sequence ID" value="NZ_BGZJ01000001.1"/>
</dbReference>
<evidence type="ECO:0000256" key="2">
    <source>
        <dbReference type="ARBA" id="ARBA00007637"/>
    </source>
</evidence>
<dbReference type="InterPro" id="IPR036291">
    <property type="entry name" value="NAD(P)-bd_dom_sf"/>
</dbReference>
<dbReference type="OrthoDB" id="9769113at2"/>
<dbReference type="PRINTS" id="PR01713">
    <property type="entry name" value="NUCEPIMERASE"/>
</dbReference>
<dbReference type="Gene3D" id="3.40.50.720">
    <property type="entry name" value="NAD(P)-binding Rossmann-like Domain"/>
    <property type="match status" value="1"/>
</dbReference>